<dbReference type="Proteomes" id="UP000029273">
    <property type="component" value="Unassembled WGS sequence"/>
</dbReference>
<dbReference type="EMBL" id="JQSG02000001">
    <property type="protein sequence ID" value="OBS10695.1"/>
    <property type="molecule type" value="Genomic_DNA"/>
</dbReference>
<proteinExistence type="predicted"/>
<protein>
    <submittedName>
        <fullName evidence="1">Uncharacterized protein</fullName>
    </submittedName>
</protein>
<gene>
    <name evidence="1" type="ORF">Thpro_020411</name>
</gene>
<name>A0A1A6C819_9GAMM</name>
<dbReference type="AlphaFoldDB" id="A0A1A6C819"/>
<evidence type="ECO:0000313" key="1">
    <source>
        <dbReference type="EMBL" id="OBS10695.1"/>
    </source>
</evidence>
<accession>A0A1A6C819</accession>
<organism evidence="1 2">
    <name type="scientific">Acidihalobacter prosperus</name>
    <dbReference type="NCBI Taxonomy" id="160660"/>
    <lineage>
        <taxon>Bacteria</taxon>
        <taxon>Pseudomonadati</taxon>
        <taxon>Pseudomonadota</taxon>
        <taxon>Gammaproteobacteria</taxon>
        <taxon>Chromatiales</taxon>
        <taxon>Ectothiorhodospiraceae</taxon>
        <taxon>Acidihalobacter</taxon>
    </lineage>
</organism>
<evidence type="ECO:0000313" key="2">
    <source>
        <dbReference type="Proteomes" id="UP000029273"/>
    </source>
</evidence>
<reference evidence="1 2" key="1">
    <citation type="journal article" date="2014" name="Genome Announc.">
        <title>Draft Genome Sequence of the Iron-Oxidizing, Acidophilic, and Halotolerant 'Thiobacillus prosperus' Type Strain DSM 5130.</title>
        <authorList>
            <person name="Ossandon F.J."/>
            <person name="Cardenas J.P."/>
            <person name="Corbett M."/>
            <person name="Quatrini R."/>
            <person name="Holmes D.S."/>
            <person name="Watkin E."/>
        </authorList>
    </citation>
    <scope>NUCLEOTIDE SEQUENCE [LARGE SCALE GENOMIC DNA]</scope>
    <source>
        <strain evidence="1 2">DSM 5130</strain>
    </source>
</reference>
<comment type="caution">
    <text evidence="1">The sequence shown here is derived from an EMBL/GenBank/DDBJ whole genome shotgun (WGS) entry which is preliminary data.</text>
</comment>
<sequence>MPARQIYDQIAWNHALLSSSRMADSSGRRTLRARRSLRLWPGCGLS</sequence>
<keyword evidence="2" id="KW-1185">Reference proteome</keyword>